<name>A0A080M3I5_9PROT</name>
<evidence type="ECO:0000256" key="3">
    <source>
        <dbReference type="SAM" id="SignalP"/>
    </source>
</evidence>
<dbReference type="GO" id="GO:0004197">
    <property type="term" value="F:cysteine-type endopeptidase activity"/>
    <property type="evidence" value="ECO:0007669"/>
    <property type="project" value="InterPro"/>
</dbReference>
<dbReference type="InterPro" id="IPR011600">
    <property type="entry name" value="Pept_C14_caspase"/>
</dbReference>
<keyword evidence="3" id="KW-0732">Signal</keyword>
<dbReference type="InterPro" id="IPR011990">
    <property type="entry name" value="TPR-like_helical_dom_sf"/>
</dbReference>
<reference evidence="5" key="1">
    <citation type="submission" date="2014-02" db="EMBL/GenBank/DDBJ databases">
        <title>Expanding our view of genomic diversity in Candidatus Accumulibacter clades.</title>
        <authorList>
            <person name="Skennerton C.T."/>
            <person name="Barr J.J."/>
            <person name="Slater F.R."/>
            <person name="Bond P.L."/>
            <person name="Tyson G.W."/>
        </authorList>
    </citation>
    <scope>NUCLEOTIDE SEQUENCE [LARGE SCALE GENOMIC DNA]</scope>
</reference>
<dbReference type="InterPro" id="IPR005532">
    <property type="entry name" value="SUMF_dom"/>
</dbReference>
<dbReference type="SUPFAM" id="SSF56436">
    <property type="entry name" value="C-type lectin-like"/>
    <property type="match status" value="1"/>
</dbReference>
<evidence type="ECO:0000256" key="2">
    <source>
        <dbReference type="SAM" id="MobiDB-lite"/>
    </source>
</evidence>
<comment type="similarity">
    <text evidence="1">Belongs to the peptidase C14A family.</text>
</comment>
<dbReference type="Gene3D" id="1.25.40.10">
    <property type="entry name" value="Tetratricopeptide repeat domain"/>
    <property type="match status" value="1"/>
</dbReference>
<dbReference type="Gene3D" id="3.40.50.1460">
    <property type="match status" value="1"/>
</dbReference>
<feature type="domain" description="Caspase family p20" evidence="4">
    <location>
        <begin position="32"/>
        <end position="161"/>
    </location>
</feature>
<accession>A0A080M3I5</accession>
<proteinExistence type="inferred from homology"/>
<feature type="signal peptide" evidence="3">
    <location>
        <begin position="1"/>
        <end position="23"/>
    </location>
</feature>
<feature type="region of interest" description="Disordered" evidence="2">
    <location>
        <begin position="311"/>
        <end position="337"/>
    </location>
</feature>
<feature type="compositionally biased region" description="Basic and acidic residues" evidence="2">
    <location>
        <begin position="442"/>
        <end position="469"/>
    </location>
</feature>
<dbReference type="InterPro" id="IPR015917">
    <property type="entry name" value="Pept_C14A"/>
</dbReference>
<dbReference type="InterPro" id="IPR029030">
    <property type="entry name" value="Caspase-like_dom_sf"/>
</dbReference>
<evidence type="ECO:0000313" key="5">
    <source>
        <dbReference type="EMBL" id="KFB75611.1"/>
    </source>
</evidence>
<keyword evidence="6" id="KW-1185">Reference proteome</keyword>
<dbReference type="GO" id="GO:0004674">
    <property type="term" value="F:protein serine/threonine kinase activity"/>
    <property type="evidence" value="ECO:0007669"/>
    <property type="project" value="UniProtKB-EC"/>
</dbReference>
<sequence>MRFNLFARVLIGVALGFPLSLLAQEPSPRSNEHRVALVIGNSSYAHSPLKNPVNDARAMRDKLKKMDFDVIIRENMKARDIGGALREFRSKLKPGSIALFFYAGHGLQIRGENYLPAVDAEISSEEDVPHQSLNVNTVLNTMEDSKAGVNLVLLDACRNNPFTRSFRSGAGAGLARIQAPSGTLIHYATRPGSVAEDGDGVNGTYTAALLAQIEEKGVPIEQALKRVTVRVKNATKGKQEPWMEGSLTGDFYFIISGPTQINIQSAPADADTAAWQAAEAANTAAAYQAYLNEYPKGVYAAAARVKLAGLAAQGQPQPQQPQPPPRVKSELAPPEDRDTALWQQVQAAGNRDYYETYLKEFPRGKYAPLARAELKRLAAQEKELQVQAEKQAWEKAQQINSEESYQSYLTEYPRGSYVALAQAALKKMRKEEAARIAQGKLGMRDQQRPTDDRKTPTERPEKKKQDEIRQAAIGELSLARLSAGDYPMGAAADDVTDNPEADEAARPQHNVRIGNFELAYYEVTVGQFRKFVEATAYLTEAERPGRSPGCHVARNGGDFVIERSANWRSPGFAQTDSHPVVCVSWNDTQAYIAWLNGGAAGYRLPSEAEWEYAARGGSVTPRPWSDTGNFFARVFQSNKGTDPDQPPSRTCRNANVADETLKKLLAWPVTHNCSDAQAYSSSGGYFGRNGFSLYDMIGNVWEWTQDCWNPNHSGAPLDGKARTSGDCAQRVIRGGSWSSGPAYARSAARQKYAASYRASDLGFRLAKNPS</sequence>
<comment type="caution">
    <text evidence="5">The sequence shown here is derived from an EMBL/GenBank/DDBJ whole genome shotgun (WGS) entry which is preliminary data.</text>
</comment>
<gene>
    <name evidence="5" type="primary">pkn1_13</name>
    <name evidence="5" type="ORF">AW06_003323</name>
</gene>
<dbReference type="Proteomes" id="UP000021315">
    <property type="component" value="Unassembled WGS sequence"/>
</dbReference>
<dbReference type="InterPro" id="IPR042095">
    <property type="entry name" value="SUMF_sf"/>
</dbReference>
<dbReference type="InterPro" id="IPR052039">
    <property type="entry name" value="Caspase-related_regulators"/>
</dbReference>
<evidence type="ECO:0000259" key="4">
    <source>
        <dbReference type="PROSITE" id="PS50208"/>
    </source>
</evidence>
<evidence type="ECO:0000256" key="1">
    <source>
        <dbReference type="ARBA" id="ARBA00010134"/>
    </source>
</evidence>
<dbReference type="RefSeq" id="WP_138678010.1">
    <property type="nucleotide sequence ID" value="NZ_JDST02000080.1"/>
</dbReference>
<evidence type="ECO:0000313" key="6">
    <source>
        <dbReference type="Proteomes" id="UP000021315"/>
    </source>
</evidence>
<dbReference type="PANTHER" id="PTHR22576:SF37">
    <property type="entry name" value="MUCOSA-ASSOCIATED LYMPHOID TISSUE LYMPHOMA TRANSLOCATION PROTEIN 1"/>
    <property type="match status" value="1"/>
</dbReference>
<dbReference type="InterPro" id="IPR016187">
    <property type="entry name" value="CTDL_fold"/>
</dbReference>
<dbReference type="EMBL" id="JDST02000080">
    <property type="protein sequence ID" value="KFB75611.1"/>
    <property type="molecule type" value="Genomic_DNA"/>
</dbReference>
<dbReference type="PANTHER" id="PTHR22576">
    <property type="entry name" value="MUCOSA ASSOCIATED LYMPHOID TISSUE LYMPHOMA TRANSLOCATION PROTEIN 1/PARACASPASE"/>
    <property type="match status" value="1"/>
</dbReference>
<dbReference type="GO" id="GO:0006508">
    <property type="term" value="P:proteolysis"/>
    <property type="evidence" value="ECO:0007669"/>
    <property type="project" value="InterPro"/>
</dbReference>
<dbReference type="InterPro" id="IPR001309">
    <property type="entry name" value="Pept_C14_p20"/>
</dbReference>
<keyword evidence="5" id="KW-0808">Transferase</keyword>
<dbReference type="Pfam" id="PF03781">
    <property type="entry name" value="FGE-sulfatase"/>
    <property type="match status" value="1"/>
</dbReference>
<dbReference type="EC" id="2.7.11.1" evidence="5"/>
<dbReference type="STRING" id="1453999.AW06_003323"/>
<feature type="region of interest" description="Disordered" evidence="2">
    <location>
        <begin position="436"/>
        <end position="469"/>
    </location>
</feature>
<feature type="chain" id="PRO_5001750763" evidence="3">
    <location>
        <begin position="24"/>
        <end position="770"/>
    </location>
</feature>
<dbReference type="Pfam" id="PF00656">
    <property type="entry name" value="Peptidase_C14"/>
    <property type="match status" value="1"/>
</dbReference>
<protein>
    <submittedName>
        <fullName evidence="5">Serine/threonine-protein kinase pkn1</fullName>
        <ecNumber evidence="5">2.7.11.1</ecNumber>
    </submittedName>
</protein>
<keyword evidence="5" id="KW-0418">Kinase</keyword>
<dbReference type="AlphaFoldDB" id="A0A080M3I5"/>
<dbReference type="Gene3D" id="3.90.1580.10">
    <property type="entry name" value="paralog of FGE (formylglycine-generating enzyme)"/>
    <property type="match status" value="1"/>
</dbReference>
<organism evidence="5 6">
    <name type="scientific">Candidatus Accumulibacter cognatus</name>
    <dbReference type="NCBI Taxonomy" id="2954383"/>
    <lineage>
        <taxon>Bacteria</taxon>
        <taxon>Pseudomonadati</taxon>
        <taxon>Pseudomonadota</taxon>
        <taxon>Betaproteobacteria</taxon>
        <taxon>Candidatus Accumulibacter</taxon>
    </lineage>
</organism>
<dbReference type="SMART" id="SM00115">
    <property type="entry name" value="CASc"/>
    <property type="match status" value="1"/>
</dbReference>
<dbReference type="SUPFAM" id="SSF52129">
    <property type="entry name" value="Caspase-like"/>
    <property type="match status" value="1"/>
</dbReference>
<dbReference type="PROSITE" id="PS50208">
    <property type="entry name" value="CASPASE_P20"/>
    <property type="match status" value="1"/>
</dbReference>